<feature type="region of interest" description="Disordered" evidence="1">
    <location>
        <begin position="157"/>
        <end position="250"/>
    </location>
</feature>
<evidence type="ECO:0000256" key="2">
    <source>
        <dbReference type="SAM" id="SignalP"/>
    </source>
</evidence>
<comment type="caution">
    <text evidence="3">The sequence shown here is derived from an EMBL/GenBank/DDBJ whole genome shotgun (WGS) entry which is preliminary data.</text>
</comment>
<organism evidence="3 4">
    <name type="scientific">Prosthecobacter algae</name>
    <dbReference type="NCBI Taxonomy" id="1144682"/>
    <lineage>
        <taxon>Bacteria</taxon>
        <taxon>Pseudomonadati</taxon>
        <taxon>Verrucomicrobiota</taxon>
        <taxon>Verrucomicrobiia</taxon>
        <taxon>Verrucomicrobiales</taxon>
        <taxon>Verrucomicrobiaceae</taxon>
        <taxon>Prosthecobacter</taxon>
    </lineage>
</organism>
<sequence length="250" mass="26223">MKRILSLMLLLAATLGLHAQEEVEGEGTERVQYALILPDEKTPELVKPEENNPFETAADGAVDDEGDTEENQVRDMLLRMPVGGAVSGLRGVRVMLGGMRLEQGMNVPPVIPDQQVTLRVKSITSAAIELVWVEKKPTGLPPKLLVIPVDGSPSVRYRMPTSPGADPAAGGSMGTVRRPDVSALSRPVADGEPMVARAQPVETPPPAPSSATPPAAPAAAPKKSSSSPPSDAPAASVLRMLFGNRPSPAK</sequence>
<proteinExistence type="predicted"/>
<keyword evidence="2" id="KW-0732">Signal</keyword>
<name>A0ABP9P060_9BACT</name>
<feature type="compositionally biased region" description="Low complexity" evidence="1">
    <location>
        <begin position="209"/>
        <end position="236"/>
    </location>
</feature>
<protein>
    <submittedName>
        <fullName evidence="3">Uncharacterized protein</fullName>
    </submittedName>
</protein>
<reference evidence="4" key="1">
    <citation type="journal article" date="2019" name="Int. J. Syst. Evol. Microbiol.">
        <title>The Global Catalogue of Microorganisms (GCM) 10K type strain sequencing project: providing services to taxonomists for standard genome sequencing and annotation.</title>
        <authorList>
            <consortium name="The Broad Institute Genomics Platform"/>
            <consortium name="The Broad Institute Genome Sequencing Center for Infectious Disease"/>
            <person name="Wu L."/>
            <person name="Ma J."/>
        </authorList>
    </citation>
    <scope>NUCLEOTIDE SEQUENCE [LARGE SCALE GENOMIC DNA]</scope>
    <source>
        <strain evidence="4">JCM 18053</strain>
    </source>
</reference>
<dbReference type="Proteomes" id="UP001499852">
    <property type="component" value="Unassembled WGS sequence"/>
</dbReference>
<gene>
    <name evidence="3" type="ORF">GCM10023213_04780</name>
</gene>
<dbReference type="EMBL" id="BAABIA010000001">
    <property type="protein sequence ID" value="GAA5133986.1"/>
    <property type="molecule type" value="Genomic_DNA"/>
</dbReference>
<evidence type="ECO:0000313" key="3">
    <source>
        <dbReference type="EMBL" id="GAA5133986.1"/>
    </source>
</evidence>
<evidence type="ECO:0000313" key="4">
    <source>
        <dbReference type="Proteomes" id="UP001499852"/>
    </source>
</evidence>
<keyword evidence="4" id="KW-1185">Reference proteome</keyword>
<feature type="signal peptide" evidence="2">
    <location>
        <begin position="1"/>
        <end position="19"/>
    </location>
</feature>
<feature type="chain" id="PRO_5047358760" evidence="2">
    <location>
        <begin position="20"/>
        <end position="250"/>
    </location>
</feature>
<evidence type="ECO:0000256" key="1">
    <source>
        <dbReference type="SAM" id="MobiDB-lite"/>
    </source>
</evidence>
<accession>A0ABP9P060</accession>